<dbReference type="EMBL" id="VFPN01000002">
    <property type="protein sequence ID" value="TQM63393.1"/>
    <property type="molecule type" value="Genomic_DNA"/>
</dbReference>
<dbReference type="Gene3D" id="3.90.550.10">
    <property type="entry name" value="Spore Coat Polysaccharide Biosynthesis Protein SpsA, Chain A"/>
    <property type="match status" value="1"/>
</dbReference>
<dbReference type="OrthoDB" id="3177103at2"/>
<feature type="domain" description="Glycosyltransferase 2-like" evidence="1">
    <location>
        <begin position="5"/>
        <end position="126"/>
    </location>
</feature>
<dbReference type="PANTHER" id="PTHR22916:SF3">
    <property type="entry name" value="UDP-GLCNAC:BETAGAL BETA-1,3-N-ACETYLGLUCOSAMINYLTRANSFERASE-LIKE PROTEIN 1"/>
    <property type="match status" value="1"/>
</dbReference>
<dbReference type="SUPFAM" id="SSF53448">
    <property type="entry name" value="Nucleotide-diphospho-sugar transferases"/>
    <property type="match status" value="1"/>
</dbReference>
<dbReference type="GO" id="GO:0016758">
    <property type="term" value="F:hexosyltransferase activity"/>
    <property type="evidence" value="ECO:0007669"/>
    <property type="project" value="UniProtKB-ARBA"/>
</dbReference>
<sequence>MSLDIFIPYWGDPEYMKETVQSVLDQENPNWLLTVVDDDYPGTVIEDYLATLGDPRITYIRKEKNAGITANFRTCVQLATQDIVVIIGCDDVMLPHYVDTVLAAHAEFPEAGIIQPGVEVIDENGRIVSPLVDSVKQRVVRPRTSGRTLLAGDRLGASLLHGDWLYWPSLTFRRASIQSVDFREGFPIIQDLALIMDLLFAGETLVFDPVVCFRYRRHSASASVSQLSDGSRFVGERAYFALAATLARKNGWPRTRRAAKLRITSRAHALSLIPGSLLRGNVAAVRVLTRHALGR</sequence>
<dbReference type="InterPro" id="IPR029044">
    <property type="entry name" value="Nucleotide-diphossugar_trans"/>
</dbReference>
<keyword evidence="2" id="KW-0808">Transferase</keyword>
<proteinExistence type="predicted"/>
<comment type="caution">
    <text evidence="2">The sequence shown here is derived from an EMBL/GenBank/DDBJ whole genome shotgun (WGS) entry which is preliminary data.</text>
</comment>
<evidence type="ECO:0000259" key="1">
    <source>
        <dbReference type="Pfam" id="PF00535"/>
    </source>
</evidence>
<evidence type="ECO:0000313" key="3">
    <source>
        <dbReference type="Proteomes" id="UP000318331"/>
    </source>
</evidence>
<organism evidence="2 3">
    <name type="scientific">Klugiella xanthotipulae</name>
    <dbReference type="NCBI Taxonomy" id="244735"/>
    <lineage>
        <taxon>Bacteria</taxon>
        <taxon>Bacillati</taxon>
        <taxon>Actinomycetota</taxon>
        <taxon>Actinomycetes</taxon>
        <taxon>Micrococcales</taxon>
        <taxon>Microbacteriaceae</taxon>
        <taxon>Klugiella</taxon>
    </lineage>
</organism>
<protein>
    <submittedName>
        <fullName evidence="2">GT2 family glycosyltransferase</fullName>
    </submittedName>
</protein>
<name>A0A543HYH9_9MICO</name>
<dbReference type="Pfam" id="PF00535">
    <property type="entry name" value="Glycos_transf_2"/>
    <property type="match status" value="1"/>
</dbReference>
<evidence type="ECO:0000313" key="2">
    <source>
        <dbReference type="EMBL" id="TQM63393.1"/>
    </source>
</evidence>
<keyword evidence="3" id="KW-1185">Reference proteome</keyword>
<reference evidence="2 3" key="1">
    <citation type="submission" date="2019-06" db="EMBL/GenBank/DDBJ databases">
        <title>Sequencing the genomes of 1000 actinobacteria strains.</title>
        <authorList>
            <person name="Klenk H.-P."/>
        </authorList>
    </citation>
    <scope>NUCLEOTIDE SEQUENCE [LARGE SCALE GENOMIC DNA]</scope>
    <source>
        <strain evidence="2 3">DSM 18031</strain>
    </source>
</reference>
<accession>A0A543HYH9</accession>
<dbReference type="PANTHER" id="PTHR22916">
    <property type="entry name" value="GLYCOSYLTRANSFERASE"/>
    <property type="match status" value="1"/>
</dbReference>
<dbReference type="RefSeq" id="WP_141917448.1">
    <property type="nucleotide sequence ID" value="NZ_BAAAYS010000011.1"/>
</dbReference>
<dbReference type="AlphaFoldDB" id="A0A543HYH9"/>
<dbReference type="Proteomes" id="UP000318331">
    <property type="component" value="Unassembled WGS sequence"/>
</dbReference>
<gene>
    <name evidence="2" type="ORF">FB466_1655</name>
</gene>
<dbReference type="InterPro" id="IPR001173">
    <property type="entry name" value="Glyco_trans_2-like"/>
</dbReference>